<dbReference type="Ensembl" id="ENSJJAT00000001027.1">
    <property type="protein sequence ID" value="ENSJJAP00000000936.1"/>
    <property type="gene ID" value="ENSJJAG00000000796.1"/>
</dbReference>
<gene>
    <name evidence="9" type="primary">Rbm48</name>
</gene>
<dbReference type="GO" id="GO:0005681">
    <property type="term" value="C:spliceosomal complex"/>
    <property type="evidence" value="ECO:0007669"/>
    <property type="project" value="UniProtKB-KW"/>
</dbReference>
<evidence type="ECO:0000256" key="7">
    <source>
        <dbReference type="ARBA" id="ARBA00035004"/>
    </source>
</evidence>
<evidence type="ECO:0000256" key="6">
    <source>
        <dbReference type="ARBA" id="ARBA00023187"/>
    </source>
</evidence>
<keyword evidence="10" id="KW-1185">Reference proteome</keyword>
<comment type="similarity">
    <text evidence="1">Belongs to the RBM48 family.</text>
</comment>
<keyword evidence="3" id="KW-0507">mRNA processing</keyword>
<dbReference type="FunFam" id="3.30.70.330:FF:000424">
    <property type="entry name" value="RNA-binding protein 48 isoform X4"/>
    <property type="match status" value="1"/>
</dbReference>
<organism evidence="9 10">
    <name type="scientific">Jaculus jaculus</name>
    <name type="common">Lesser Egyptian jerboa</name>
    <dbReference type="NCBI Taxonomy" id="51337"/>
    <lineage>
        <taxon>Eukaryota</taxon>
        <taxon>Metazoa</taxon>
        <taxon>Chordata</taxon>
        <taxon>Craniata</taxon>
        <taxon>Vertebrata</taxon>
        <taxon>Euteleostomi</taxon>
        <taxon>Mammalia</taxon>
        <taxon>Eutheria</taxon>
        <taxon>Euarchontoglires</taxon>
        <taxon>Glires</taxon>
        <taxon>Rodentia</taxon>
        <taxon>Myomorpha</taxon>
        <taxon>Dipodoidea</taxon>
        <taxon>Dipodidae</taxon>
        <taxon>Dipodinae</taxon>
        <taxon>Jaculus</taxon>
    </lineage>
</organism>
<evidence type="ECO:0000256" key="1">
    <source>
        <dbReference type="ARBA" id="ARBA00006938"/>
    </source>
</evidence>
<accession>A0A8C5K025</accession>
<dbReference type="SUPFAM" id="SSF54928">
    <property type="entry name" value="RNA-binding domain, RBD"/>
    <property type="match status" value="1"/>
</dbReference>
<evidence type="ECO:0000313" key="10">
    <source>
        <dbReference type="Proteomes" id="UP000694385"/>
    </source>
</evidence>
<dbReference type="OMA" id="PLCYFAS"/>
<dbReference type="PANTHER" id="PTHR20957">
    <property type="entry name" value="RNA-BINDING PROTEIN 48"/>
    <property type="match status" value="1"/>
</dbReference>
<comment type="subunit">
    <text evidence="8">Component of the minor spliceosome. Within this complex, interacts with ARMC7 and PRPF8/PRP8.</text>
</comment>
<evidence type="ECO:0000256" key="5">
    <source>
        <dbReference type="ARBA" id="ARBA00022884"/>
    </source>
</evidence>
<proteinExistence type="inferred from homology"/>
<dbReference type="PANTHER" id="PTHR20957:SF0">
    <property type="entry name" value="RNA-BINDING PROTEIN 48"/>
    <property type="match status" value="1"/>
</dbReference>
<dbReference type="GO" id="GO:0008380">
    <property type="term" value="P:RNA splicing"/>
    <property type="evidence" value="ECO:0007669"/>
    <property type="project" value="UniProtKB-KW"/>
</dbReference>
<dbReference type="GO" id="GO:0003723">
    <property type="term" value="F:RNA binding"/>
    <property type="evidence" value="ECO:0007669"/>
    <property type="project" value="UniProtKB-KW"/>
</dbReference>
<sequence length="407" mass="45933">TMADAVDSPANPGRLDPSRPLILEGAREADVVLSERITAGNMASSDRSLGGAFDHHVQKAVCDSRAKYREGRRPRAVKVYTINLESRYLLIQGVPAVGAMKDLVERFALYGAIEQYNALDEYPAEEFTEVYLIKFMKLQSARIAKRKMDEQSFFGGLLHVCYAPEFETVEETRKKLEERKVYITRNNKNKDYSMTKKKLLPELKDTKDFRQDVHSDMSGLGAATLNTFTGNSGSCLPYSCELPLCYFASEYTCSSGEYANTPSDSCRDCRYHVETKKHLSHSDFSLKSQTDTSQNSVLCPGVQKAVTSEAIERFMPRTTQLQERKRRREDDCKLGTVLETSTSSVEVVIGPQLPDIPKVDLQDDSLNTTANLIRKKLKEVISSVPKPLEDRLEDVHTSHPLKQRRRI</sequence>
<dbReference type="CDD" id="cd12442">
    <property type="entry name" value="RRM_RBM48"/>
    <property type="match status" value="1"/>
</dbReference>
<dbReference type="InterPro" id="IPR035979">
    <property type="entry name" value="RBD_domain_sf"/>
</dbReference>
<evidence type="ECO:0000256" key="8">
    <source>
        <dbReference type="ARBA" id="ARBA00035022"/>
    </source>
</evidence>
<protein>
    <recommendedName>
        <fullName evidence="2">RNA-binding protein 48</fullName>
    </recommendedName>
</protein>
<dbReference type="Proteomes" id="UP000694385">
    <property type="component" value="Unassembled WGS sequence"/>
</dbReference>
<reference evidence="9" key="2">
    <citation type="submission" date="2025-09" db="UniProtKB">
        <authorList>
            <consortium name="Ensembl"/>
        </authorList>
    </citation>
    <scope>IDENTIFICATION</scope>
</reference>
<evidence type="ECO:0000256" key="2">
    <source>
        <dbReference type="ARBA" id="ARBA00015189"/>
    </source>
</evidence>
<keyword evidence="5" id="KW-0694">RNA-binding</keyword>
<evidence type="ECO:0000256" key="3">
    <source>
        <dbReference type="ARBA" id="ARBA00022664"/>
    </source>
</evidence>
<evidence type="ECO:0000256" key="4">
    <source>
        <dbReference type="ARBA" id="ARBA00022728"/>
    </source>
</evidence>
<evidence type="ECO:0000313" key="9">
    <source>
        <dbReference type="Ensembl" id="ENSJJAP00000000936.1"/>
    </source>
</evidence>
<reference evidence="9" key="1">
    <citation type="submission" date="2025-08" db="UniProtKB">
        <authorList>
            <consortium name="Ensembl"/>
        </authorList>
    </citation>
    <scope>IDENTIFICATION</scope>
</reference>
<dbReference type="GO" id="GO:0005654">
    <property type="term" value="C:nucleoplasm"/>
    <property type="evidence" value="ECO:0007669"/>
    <property type="project" value="Ensembl"/>
</dbReference>
<dbReference type="InterPro" id="IPR034264">
    <property type="entry name" value="RBM48_RRM"/>
</dbReference>
<name>A0A8C5K025_JACJA</name>
<dbReference type="GeneTree" id="ENSGT00390000004541"/>
<dbReference type="InterPro" id="IPR039599">
    <property type="entry name" value="RBM48"/>
</dbReference>
<keyword evidence="4" id="KW-0747">Spliceosome</keyword>
<dbReference type="AlphaFoldDB" id="A0A8C5K025"/>
<keyword evidence="6" id="KW-0508">mRNA splicing</keyword>
<dbReference type="GO" id="GO:0006397">
    <property type="term" value="P:mRNA processing"/>
    <property type="evidence" value="ECO:0007669"/>
    <property type="project" value="UniProtKB-KW"/>
</dbReference>
<comment type="function">
    <text evidence="7">As a component of the minor spliceosome, involved in the splicing of U12-type introns in pre-mRNAs.</text>
</comment>